<feature type="compositionally biased region" description="Basic and acidic residues" evidence="1">
    <location>
        <begin position="34"/>
        <end position="46"/>
    </location>
</feature>
<gene>
    <name evidence="2" type="ORF">ElyMa_005826900</name>
</gene>
<feature type="compositionally biased region" description="Basic residues" evidence="1">
    <location>
        <begin position="11"/>
        <end position="33"/>
    </location>
</feature>
<reference evidence="2 3" key="1">
    <citation type="journal article" date="2021" name="Elife">
        <title>Chloroplast acquisition without the gene transfer in kleptoplastic sea slugs, Plakobranchus ocellatus.</title>
        <authorList>
            <person name="Maeda T."/>
            <person name="Takahashi S."/>
            <person name="Yoshida T."/>
            <person name="Shimamura S."/>
            <person name="Takaki Y."/>
            <person name="Nagai Y."/>
            <person name="Toyoda A."/>
            <person name="Suzuki Y."/>
            <person name="Arimoto A."/>
            <person name="Ishii H."/>
            <person name="Satoh N."/>
            <person name="Nishiyama T."/>
            <person name="Hasebe M."/>
            <person name="Maruyama T."/>
            <person name="Minagawa J."/>
            <person name="Obokata J."/>
            <person name="Shigenobu S."/>
        </authorList>
    </citation>
    <scope>NUCLEOTIDE SEQUENCE [LARGE SCALE GENOMIC DNA]</scope>
</reference>
<sequence>MRKQMKDLQSRSRKRKHPSSHPVRSNHAHKISSKTKETRATPRSDQLESDEELTPLQLLSPRPASNALETPLFSVVSPSTNRNMDIRRVTAVPGTPVSQETRES</sequence>
<dbReference type="Proteomes" id="UP000762676">
    <property type="component" value="Unassembled WGS sequence"/>
</dbReference>
<comment type="caution">
    <text evidence="2">The sequence shown here is derived from an EMBL/GenBank/DDBJ whole genome shotgun (WGS) entry which is preliminary data.</text>
</comment>
<feature type="region of interest" description="Disordered" evidence="1">
    <location>
        <begin position="1"/>
        <end position="104"/>
    </location>
</feature>
<evidence type="ECO:0000313" key="3">
    <source>
        <dbReference type="Proteomes" id="UP000762676"/>
    </source>
</evidence>
<evidence type="ECO:0000256" key="1">
    <source>
        <dbReference type="SAM" id="MobiDB-lite"/>
    </source>
</evidence>
<proteinExistence type="predicted"/>
<keyword evidence="3" id="KW-1185">Reference proteome</keyword>
<evidence type="ECO:0000313" key="2">
    <source>
        <dbReference type="EMBL" id="GFR77518.1"/>
    </source>
</evidence>
<organism evidence="2 3">
    <name type="scientific">Elysia marginata</name>
    <dbReference type="NCBI Taxonomy" id="1093978"/>
    <lineage>
        <taxon>Eukaryota</taxon>
        <taxon>Metazoa</taxon>
        <taxon>Spiralia</taxon>
        <taxon>Lophotrochozoa</taxon>
        <taxon>Mollusca</taxon>
        <taxon>Gastropoda</taxon>
        <taxon>Heterobranchia</taxon>
        <taxon>Euthyneura</taxon>
        <taxon>Panpulmonata</taxon>
        <taxon>Sacoglossa</taxon>
        <taxon>Placobranchoidea</taxon>
        <taxon>Plakobranchidae</taxon>
        <taxon>Elysia</taxon>
    </lineage>
</organism>
<dbReference type="EMBL" id="BMAT01011696">
    <property type="protein sequence ID" value="GFR77518.1"/>
    <property type="molecule type" value="Genomic_DNA"/>
</dbReference>
<dbReference type="AlphaFoldDB" id="A0AAV4FW20"/>
<accession>A0AAV4FW20</accession>
<name>A0AAV4FW20_9GAST</name>
<protein>
    <submittedName>
        <fullName evidence="2">Uncharacterized protein</fullName>
    </submittedName>
</protein>
<feature type="compositionally biased region" description="Basic and acidic residues" evidence="1">
    <location>
        <begin position="1"/>
        <end position="10"/>
    </location>
</feature>